<dbReference type="PROSITE" id="PS00143">
    <property type="entry name" value="INSULINASE"/>
    <property type="match status" value="1"/>
</dbReference>
<dbReference type="FunFam" id="3.30.830.10:FF:000005">
    <property type="entry name" value="nardilysin isoform X1"/>
    <property type="match status" value="1"/>
</dbReference>
<dbReference type="GO" id="GO:0004222">
    <property type="term" value="F:metalloendopeptidase activity"/>
    <property type="evidence" value="ECO:0007669"/>
    <property type="project" value="InterPro"/>
</dbReference>
<evidence type="ECO:0000256" key="5">
    <source>
        <dbReference type="ARBA" id="ARBA00022833"/>
    </source>
</evidence>
<keyword evidence="5" id="KW-0862">Zinc</keyword>
<dbReference type="Proteomes" id="UP001162640">
    <property type="component" value="Unassembled WGS sequence"/>
</dbReference>
<dbReference type="Pfam" id="PF00675">
    <property type="entry name" value="Peptidase_M16"/>
    <property type="match status" value="1"/>
</dbReference>
<dbReference type="EMBL" id="BLQM01000376">
    <property type="protein sequence ID" value="GMH86431.1"/>
    <property type="molecule type" value="Genomic_DNA"/>
</dbReference>
<reference evidence="11" key="1">
    <citation type="journal article" date="2023" name="Commun. Biol.">
        <title>Genome analysis of Parmales, the sister group of diatoms, reveals the evolutionary specialization of diatoms from phago-mixotrophs to photoautotrophs.</title>
        <authorList>
            <person name="Ban H."/>
            <person name="Sato S."/>
            <person name="Yoshikawa S."/>
            <person name="Yamada K."/>
            <person name="Nakamura Y."/>
            <person name="Ichinomiya M."/>
            <person name="Sato N."/>
            <person name="Blanc-Mathieu R."/>
            <person name="Endo H."/>
            <person name="Kuwata A."/>
            <person name="Ogata H."/>
        </authorList>
    </citation>
    <scope>NUCLEOTIDE SEQUENCE [LARGE SCALE GENOMIC DNA]</scope>
</reference>
<dbReference type="GO" id="GO:0051603">
    <property type="term" value="P:proteolysis involved in protein catabolic process"/>
    <property type="evidence" value="ECO:0007669"/>
    <property type="project" value="TreeGrafter"/>
</dbReference>
<evidence type="ECO:0000256" key="2">
    <source>
        <dbReference type="ARBA" id="ARBA00022670"/>
    </source>
</evidence>
<feature type="domain" description="Peptidase M16 C-terminal" evidence="9">
    <location>
        <begin position="188"/>
        <end position="363"/>
    </location>
</feature>
<keyword evidence="6" id="KW-0482">Metalloprotease</keyword>
<evidence type="ECO:0000313" key="10">
    <source>
        <dbReference type="EMBL" id="GMH86431.1"/>
    </source>
</evidence>
<evidence type="ECO:0000256" key="4">
    <source>
        <dbReference type="ARBA" id="ARBA00022801"/>
    </source>
</evidence>
<dbReference type="InterPro" id="IPR011249">
    <property type="entry name" value="Metalloenz_LuxS/M16"/>
</dbReference>
<evidence type="ECO:0000256" key="7">
    <source>
        <dbReference type="RuleBase" id="RU004447"/>
    </source>
</evidence>
<keyword evidence="4" id="KW-0378">Hydrolase</keyword>
<dbReference type="FunFam" id="3.30.830.10:FF:000004">
    <property type="entry name" value="Putative insulin-degrading enzyme"/>
    <property type="match status" value="1"/>
</dbReference>
<dbReference type="PANTHER" id="PTHR43690">
    <property type="entry name" value="NARDILYSIN"/>
    <property type="match status" value="1"/>
</dbReference>
<dbReference type="GO" id="GO:0043171">
    <property type="term" value="P:peptide catabolic process"/>
    <property type="evidence" value="ECO:0007669"/>
    <property type="project" value="TreeGrafter"/>
</dbReference>
<evidence type="ECO:0000259" key="9">
    <source>
        <dbReference type="Pfam" id="PF05193"/>
    </source>
</evidence>
<dbReference type="GO" id="GO:0005739">
    <property type="term" value="C:mitochondrion"/>
    <property type="evidence" value="ECO:0007669"/>
    <property type="project" value="TreeGrafter"/>
</dbReference>
<comment type="caution">
    <text evidence="10">The sequence shown here is derived from an EMBL/GenBank/DDBJ whole genome shotgun (WGS) entry which is preliminary data.</text>
</comment>
<dbReference type="PANTHER" id="PTHR43690:SF18">
    <property type="entry name" value="INSULIN-DEGRADING ENZYME-RELATED"/>
    <property type="match status" value="1"/>
</dbReference>
<dbReference type="Gene3D" id="3.30.830.10">
    <property type="entry name" value="Metalloenzyme, LuxS/M16 peptidase-like"/>
    <property type="match status" value="2"/>
</dbReference>
<dbReference type="AlphaFoldDB" id="A0A9W7BD81"/>
<dbReference type="GO" id="GO:0005829">
    <property type="term" value="C:cytosol"/>
    <property type="evidence" value="ECO:0007669"/>
    <property type="project" value="TreeGrafter"/>
</dbReference>
<evidence type="ECO:0000259" key="8">
    <source>
        <dbReference type="Pfam" id="PF00675"/>
    </source>
</evidence>
<keyword evidence="2" id="KW-0645">Protease</keyword>
<evidence type="ECO:0000256" key="1">
    <source>
        <dbReference type="ARBA" id="ARBA00007261"/>
    </source>
</evidence>
<feature type="domain" description="Peptidase M16 N-terminal" evidence="8">
    <location>
        <begin position="26"/>
        <end position="162"/>
    </location>
</feature>
<accession>A0A9W7BD81</accession>
<dbReference type="InterPro" id="IPR011765">
    <property type="entry name" value="Pept_M16_N"/>
</dbReference>
<sequence>MAVTPTKSASDDRGYKIITLPNKLTVILVSDPTTDKSAASLDVRVGHLSDPNNLPGLAHFLEHMLFMGTSKYPDENEYNTYLSSHGGGSNAYTDTEDTNYYFDVNAPHFSGAIDRFAQFFIKPLFTESATERELKAVDSENSKNKQNDFWRSFQLMKGLARPDHPFSKFGTGNSSTIKDDPSTGVSVREALLAFHAKFYSADVMKLSVIGKESLEELEKMVVESFSDIPNKNIGNPVFSGEPYTAKELRKAMEVVPIKENRSLDIAFPLCAIRDFYKSKPASYISHLIGHESAGSIISYLKKKNWANDLWGGPARSCSDWSSFQIGIDLTEEGMDHIDEIVDVCFGYINMLKKEGPKEWIFKENLEVSSNTFRFLSKVR</sequence>
<protein>
    <submittedName>
        <fullName evidence="10">Uncharacterized protein</fullName>
    </submittedName>
</protein>
<proteinExistence type="inferred from homology"/>
<dbReference type="InterPro" id="IPR001431">
    <property type="entry name" value="Pept_M16_Zn_BS"/>
</dbReference>
<evidence type="ECO:0000256" key="6">
    <source>
        <dbReference type="ARBA" id="ARBA00023049"/>
    </source>
</evidence>
<dbReference type="SUPFAM" id="SSF63411">
    <property type="entry name" value="LuxS/MPP-like metallohydrolase"/>
    <property type="match status" value="2"/>
</dbReference>
<organism evidence="10 11">
    <name type="scientific">Triparma laevis f. inornata</name>
    <dbReference type="NCBI Taxonomy" id="1714386"/>
    <lineage>
        <taxon>Eukaryota</taxon>
        <taxon>Sar</taxon>
        <taxon>Stramenopiles</taxon>
        <taxon>Ochrophyta</taxon>
        <taxon>Bolidophyceae</taxon>
        <taxon>Parmales</taxon>
        <taxon>Triparmaceae</taxon>
        <taxon>Triparma</taxon>
    </lineage>
</organism>
<name>A0A9W7BD81_9STRA</name>
<dbReference type="InterPro" id="IPR050626">
    <property type="entry name" value="Peptidase_M16"/>
</dbReference>
<dbReference type="InterPro" id="IPR007863">
    <property type="entry name" value="Peptidase_M16_C"/>
</dbReference>
<comment type="similarity">
    <text evidence="1 7">Belongs to the peptidase M16 family.</text>
</comment>
<keyword evidence="3" id="KW-0479">Metal-binding</keyword>
<gene>
    <name evidence="10" type="ORF">TL16_g10536</name>
</gene>
<evidence type="ECO:0000313" key="11">
    <source>
        <dbReference type="Proteomes" id="UP001162640"/>
    </source>
</evidence>
<dbReference type="GO" id="GO:0046872">
    <property type="term" value="F:metal ion binding"/>
    <property type="evidence" value="ECO:0007669"/>
    <property type="project" value="UniProtKB-KW"/>
</dbReference>
<dbReference type="Pfam" id="PF05193">
    <property type="entry name" value="Peptidase_M16_C"/>
    <property type="match status" value="1"/>
</dbReference>
<evidence type="ECO:0000256" key="3">
    <source>
        <dbReference type="ARBA" id="ARBA00022723"/>
    </source>
</evidence>